<protein>
    <submittedName>
        <fullName evidence="2">Uncharacterized protein</fullName>
    </submittedName>
</protein>
<evidence type="ECO:0000313" key="2">
    <source>
        <dbReference type="EMBL" id="EET03435.1"/>
    </source>
</evidence>
<feature type="compositionally biased region" description="Basic residues" evidence="1">
    <location>
        <begin position="26"/>
        <end position="36"/>
    </location>
</feature>
<feature type="region of interest" description="Disordered" evidence="1">
    <location>
        <begin position="1"/>
        <end position="86"/>
    </location>
</feature>
<dbReference type="Proteomes" id="UP000001812">
    <property type="component" value="Chromosome II"/>
</dbReference>
<proteinExistence type="predicted"/>
<sequence length="86" mass="8784">MTRAAPGLAAGGPGARPARPAPRPNRLARGRTRLRNGRAATGRPLERAACGPCDPRMRPSRPIAGGYAPPRPSTAGSGPPVRASGR</sequence>
<dbReference type="AlphaFoldDB" id="A0A0E1VRC5"/>
<dbReference type="EMBL" id="CM000833">
    <property type="protein sequence ID" value="EET03435.1"/>
    <property type="molecule type" value="Genomic_DNA"/>
</dbReference>
<evidence type="ECO:0000256" key="1">
    <source>
        <dbReference type="SAM" id="MobiDB-lite"/>
    </source>
</evidence>
<reference evidence="2" key="1">
    <citation type="submission" date="2009-05" db="EMBL/GenBank/DDBJ databases">
        <authorList>
            <person name="Harkins D.M."/>
            <person name="DeShazer D."/>
            <person name="Woods D.E."/>
            <person name="Brinkac L.M."/>
            <person name="Brown K.A."/>
            <person name="Hung G.C."/>
            <person name="Tuanyok A."/>
            <person name="Zhang B."/>
            <person name="Nierman W.C."/>
        </authorList>
    </citation>
    <scope>NUCLEOTIDE SEQUENCE [LARGE SCALE GENOMIC DNA]</scope>
    <source>
        <strain evidence="2">1710a</strain>
    </source>
</reference>
<accession>A0A0E1VRC5</accession>
<organism evidence="2">
    <name type="scientific">Burkholderia pseudomallei 1710a</name>
    <dbReference type="NCBI Taxonomy" id="320371"/>
    <lineage>
        <taxon>Bacteria</taxon>
        <taxon>Pseudomonadati</taxon>
        <taxon>Pseudomonadota</taxon>
        <taxon>Betaproteobacteria</taxon>
        <taxon>Burkholderiales</taxon>
        <taxon>Burkholderiaceae</taxon>
        <taxon>Burkholderia</taxon>
        <taxon>pseudomallei group</taxon>
    </lineage>
</organism>
<dbReference type="HOGENOM" id="CLU_2491921_0_0_4"/>
<gene>
    <name evidence="2" type="ORF">BURPS1710A_A0630</name>
</gene>
<name>A0A0E1VRC5_BURPE</name>